<comment type="caution">
    <text evidence="4">The sequence shown here is derived from an EMBL/GenBank/DDBJ whole genome shotgun (WGS) entry which is preliminary data.</text>
</comment>
<keyword evidence="2" id="KW-0812">Transmembrane</keyword>
<evidence type="ECO:0000313" key="4">
    <source>
        <dbReference type="EMBL" id="CAF1374465.1"/>
    </source>
</evidence>
<gene>
    <name evidence="4" type="ORF">EDS130_LOCUS34567</name>
    <name evidence="3" type="ORF">XAT740_LOCUS20100</name>
</gene>
<evidence type="ECO:0000313" key="5">
    <source>
        <dbReference type="Proteomes" id="UP000663828"/>
    </source>
</evidence>
<dbReference type="OrthoDB" id="10022113at2759"/>
<keyword evidence="1" id="KW-0732">Signal</keyword>
<keyword evidence="2" id="KW-1133">Transmembrane helix</keyword>
<dbReference type="Proteomes" id="UP000663852">
    <property type="component" value="Unassembled WGS sequence"/>
</dbReference>
<dbReference type="Gene3D" id="2.130.10.130">
    <property type="entry name" value="Integrin alpha, N-terminal"/>
    <property type="match status" value="2"/>
</dbReference>
<evidence type="ECO:0000313" key="6">
    <source>
        <dbReference type="Proteomes" id="UP000663852"/>
    </source>
</evidence>
<proteinExistence type="predicted"/>
<dbReference type="PANTHER" id="PTHR46580">
    <property type="entry name" value="SENSOR KINASE-RELATED"/>
    <property type="match status" value="1"/>
</dbReference>
<keyword evidence="5" id="KW-1185">Reference proteome</keyword>
<dbReference type="SUPFAM" id="SSF69318">
    <property type="entry name" value="Integrin alpha N-terminal domain"/>
    <property type="match status" value="1"/>
</dbReference>
<dbReference type="EMBL" id="CAJNOR010001392">
    <property type="protein sequence ID" value="CAF1134872.1"/>
    <property type="molecule type" value="Genomic_DNA"/>
</dbReference>
<evidence type="ECO:0000256" key="1">
    <source>
        <dbReference type="ARBA" id="ARBA00022729"/>
    </source>
</evidence>
<dbReference type="InterPro" id="IPR013517">
    <property type="entry name" value="FG-GAP"/>
</dbReference>
<name>A0A815IWW0_ADIRI</name>
<dbReference type="EMBL" id="CAJNOJ010000291">
    <property type="protein sequence ID" value="CAF1374465.1"/>
    <property type="molecule type" value="Genomic_DNA"/>
</dbReference>
<accession>A0A815IWW0</accession>
<dbReference type="AlphaFoldDB" id="A0A815IWW0"/>
<dbReference type="Proteomes" id="UP000663828">
    <property type="component" value="Unassembled WGS sequence"/>
</dbReference>
<sequence>MNNINISHSQLLFKIIFIVILLICLLIGIVIFSIYYIREDLTKNILINNNLTTKINSISITSSNIVRLSCQLKVKRQLINIQCLFSNTSLYEIVDLNNDKRVDFIFYCHDKSTINVLIANSNGSFGEIISTYVNGSVYKIYVADINNDDRLDLILLTQILFYNNINIFFGNGNGTFQIQNIVSLNLIYSPIDISIVDLNKDNNLDIICIVQYDNVVRISYGYGNGTFSLESILFIGLTSDPQQLAIGDFDNNDYLDIAVLNGRSLHIHVFFANTNGSFQLPKWFYTAYDVAQLRMIVDDFDNDYQSDIVYLHSWENYTVSMLYQYNNGTFHIHQQILMETSVLLDSKSVIIRDLNNDNYLDIIIGSLSSDKIYGLLGDGTGYFETQTIYFNTLNTSSNDIINSSSCDNIIINMNLVNNILSVLFNPCQC</sequence>
<reference evidence="4" key="1">
    <citation type="submission" date="2021-02" db="EMBL/GenBank/DDBJ databases">
        <authorList>
            <person name="Nowell W R."/>
        </authorList>
    </citation>
    <scope>NUCLEOTIDE SEQUENCE</scope>
</reference>
<organism evidence="4 6">
    <name type="scientific">Adineta ricciae</name>
    <name type="common">Rotifer</name>
    <dbReference type="NCBI Taxonomy" id="249248"/>
    <lineage>
        <taxon>Eukaryota</taxon>
        <taxon>Metazoa</taxon>
        <taxon>Spiralia</taxon>
        <taxon>Gnathifera</taxon>
        <taxon>Rotifera</taxon>
        <taxon>Eurotatoria</taxon>
        <taxon>Bdelloidea</taxon>
        <taxon>Adinetida</taxon>
        <taxon>Adinetidae</taxon>
        <taxon>Adineta</taxon>
    </lineage>
</organism>
<keyword evidence="2" id="KW-0472">Membrane</keyword>
<dbReference type="InterPro" id="IPR028994">
    <property type="entry name" value="Integrin_alpha_N"/>
</dbReference>
<dbReference type="PANTHER" id="PTHR46580:SF2">
    <property type="entry name" value="MAM DOMAIN-CONTAINING PROTEIN"/>
    <property type="match status" value="1"/>
</dbReference>
<dbReference type="Pfam" id="PF13517">
    <property type="entry name" value="FG-GAP_3"/>
    <property type="match status" value="3"/>
</dbReference>
<evidence type="ECO:0000313" key="3">
    <source>
        <dbReference type="EMBL" id="CAF1134872.1"/>
    </source>
</evidence>
<protein>
    <submittedName>
        <fullName evidence="4">Uncharacterized protein</fullName>
    </submittedName>
</protein>
<evidence type="ECO:0000256" key="2">
    <source>
        <dbReference type="SAM" id="Phobius"/>
    </source>
</evidence>
<feature type="transmembrane region" description="Helical" evidence="2">
    <location>
        <begin position="12"/>
        <end position="37"/>
    </location>
</feature>